<feature type="region of interest" description="Disordered" evidence="2">
    <location>
        <begin position="495"/>
        <end position="521"/>
    </location>
</feature>
<reference evidence="4" key="1">
    <citation type="submission" date="2021-01" db="EMBL/GenBank/DDBJ databases">
        <authorList>
            <person name="Corre E."/>
            <person name="Pelletier E."/>
            <person name="Niang G."/>
            <person name="Scheremetjew M."/>
            <person name="Finn R."/>
            <person name="Kale V."/>
            <person name="Holt S."/>
            <person name="Cochrane G."/>
            <person name="Meng A."/>
            <person name="Brown T."/>
            <person name="Cohen L."/>
        </authorList>
    </citation>
    <scope>NUCLEOTIDE SEQUENCE</scope>
    <source>
        <strain evidence="4">OF101</strain>
    </source>
</reference>
<sequence>MPAQRMQGLETTLNQPQDRRRRSCFPCNLSRCCPCLPTSWTKVQDWLHLVLITGVLGSLFCLLQMIYELGFGSDCRSPLCFKQWIAGVIVLPTTIYFIQTIGNYDEQLKEKKQRHKEEVNKLISEYNETVADLQRTCQNLTETANGFAATCFNQQSSSFKDFLKQIKDIAQYYVEPELLTELRRFIQQWFETFSGTLINPRSSPLLEDWDVKLMRCTSVQALCDTALKMLESFKVDRPRFEQTGSIEDGGMVAQSPQQAHQGFGGRCRMSWVTCGRFGCCRRERSDSVNGMPVTFLFGCVKLRVLSRSHANLLFAFLADILLIVFEAYTDRWPSFILVILNEACVVSMLACFDHINEIAQLERQIHVIEQRKEDVRQRRDEATESWSKVEQLHDLWKYRTLPSLMIMGKVHKELHALDVQRMSALHSGNDQVEDQRVNFLRRANDCLEVTQRQLGDLQDWRGQQPRKEWKDTFGQELLGWEHASLNDVLSTMEDPRMLRLPPPTATPGASPGATGSGPPRA</sequence>
<protein>
    <submittedName>
        <fullName evidence="4">Uncharacterized protein</fullName>
    </submittedName>
</protein>
<feature type="coiled-coil region" evidence="1">
    <location>
        <begin position="101"/>
        <end position="143"/>
    </location>
</feature>
<dbReference type="AlphaFoldDB" id="A0A7S1S3P6"/>
<feature type="transmembrane region" description="Helical" evidence="3">
    <location>
        <begin position="83"/>
        <end position="104"/>
    </location>
</feature>
<evidence type="ECO:0000313" key="4">
    <source>
        <dbReference type="EMBL" id="CAD9183235.1"/>
    </source>
</evidence>
<dbReference type="EMBL" id="HBGE01100757">
    <property type="protein sequence ID" value="CAD9183235.1"/>
    <property type="molecule type" value="Transcribed_RNA"/>
</dbReference>
<evidence type="ECO:0000256" key="3">
    <source>
        <dbReference type="SAM" id="Phobius"/>
    </source>
</evidence>
<gene>
    <name evidence="4" type="ORF">ACAT0790_LOCUS60007</name>
</gene>
<name>A0A7S1S3P6_ALECA</name>
<keyword evidence="3" id="KW-1133">Transmembrane helix</keyword>
<feature type="transmembrane region" description="Helical" evidence="3">
    <location>
        <begin position="46"/>
        <end position="67"/>
    </location>
</feature>
<evidence type="ECO:0000256" key="1">
    <source>
        <dbReference type="SAM" id="Coils"/>
    </source>
</evidence>
<feature type="compositionally biased region" description="Low complexity" evidence="2">
    <location>
        <begin position="506"/>
        <end position="521"/>
    </location>
</feature>
<organism evidence="4">
    <name type="scientific">Alexandrium catenella</name>
    <name type="common">Red tide dinoflagellate</name>
    <name type="synonym">Gonyaulax catenella</name>
    <dbReference type="NCBI Taxonomy" id="2925"/>
    <lineage>
        <taxon>Eukaryota</taxon>
        <taxon>Sar</taxon>
        <taxon>Alveolata</taxon>
        <taxon>Dinophyceae</taxon>
        <taxon>Gonyaulacales</taxon>
        <taxon>Pyrocystaceae</taxon>
        <taxon>Alexandrium</taxon>
    </lineage>
</organism>
<feature type="transmembrane region" description="Helical" evidence="3">
    <location>
        <begin position="310"/>
        <end position="328"/>
    </location>
</feature>
<keyword evidence="3" id="KW-0472">Membrane</keyword>
<feature type="coiled-coil region" evidence="1">
    <location>
        <begin position="358"/>
        <end position="385"/>
    </location>
</feature>
<keyword evidence="1" id="KW-0175">Coiled coil</keyword>
<evidence type="ECO:0000256" key="2">
    <source>
        <dbReference type="SAM" id="MobiDB-lite"/>
    </source>
</evidence>
<keyword evidence="3" id="KW-0812">Transmembrane</keyword>
<accession>A0A7S1S3P6</accession>
<proteinExistence type="predicted"/>